<dbReference type="RefSeq" id="WP_148945895.1">
    <property type="nucleotide sequence ID" value="NZ_JBNIKK010000014.1"/>
</dbReference>
<protein>
    <submittedName>
        <fullName evidence="1">Uncharacterized protein</fullName>
    </submittedName>
</protein>
<proteinExistence type="predicted"/>
<evidence type="ECO:0000313" key="2">
    <source>
        <dbReference type="Proteomes" id="UP000323317"/>
    </source>
</evidence>
<dbReference type="EMBL" id="VTEH01000003">
    <property type="protein sequence ID" value="TYR76392.1"/>
    <property type="molecule type" value="Genomic_DNA"/>
</dbReference>
<organism evidence="1 2">
    <name type="scientific">Rossellomorea vietnamensis</name>
    <dbReference type="NCBI Taxonomy" id="218284"/>
    <lineage>
        <taxon>Bacteria</taxon>
        <taxon>Bacillati</taxon>
        <taxon>Bacillota</taxon>
        <taxon>Bacilli</taxon>
        <taxon>Bacillales</taxon>
        <taxon>Bacillaceae</taxon>
        <taxon>Rossellomorea</taxon>
    </lineage>
</organism>
<accession>A0A5D4KGM3</accession>
<comment type="caution">
    <text evidence="1">The sequence shown here is derived from an EMBL/GenBank/DDBJ whole genome shotgun (WGS) entry which is preliminary data.</text>
</comment>
<reference evidence="1 2" key="1">
    <citation type="submission" date="2019-08" db="EMBL/GenBank/DDBJ databases">
        <title>Bacillus genomes from the desert of Cuatro Cienegas, Coahuila.</title>
        <authorList>
            <person name="Olmedo-Alvarez G."/>
        </authorList>
    </citation>
    <scope>NUCLEOTIDE SEQUENCE [LARGE SCALE GENOMIC DNA]</scope>
    <source>
        <strain evidence="1 2">CH40_1T</strain>
    </source>
</reference>
<sequence>MEATVIGLLFLRKLPKAASFVYLLLKTSTPDFNFSGEQHSIRQQHDNMVDDNAHEVNGNENGGCN</sequence>
<name>A0A5D4KGM3_9BACI</name>
<evidence type="ECO:0000313" key="1">
    <source>
        <dbReference type="EMBL" id="TYR76392.1"/>
    </source>
</evidence>
<dbReference type="AlphaFoldDB" id="A0A5D4KGM3"/>
<gene>
    <name evidence="1" type="ORF">FZC79_05770</name>
</gene>
<dbReference type="Proteomes" id="UP000323317">
    <property type="component" value="Unassembled WGS sequence"/>
</dbReference>